<keyword evidence="2" id="KW-0963">Cytoplasm</keyword>
<dbReference type="GeneID" id="20215622"/>
<dbReference type="EMBL" id="AMQM01004153">
    <property type="status" value="NOT_ANNOTATED_CDS"/>
    <property type="molecule type" value="Genomic_DNA"/>
</dbReference>
<reference evidence="8" key="3">
    <citation type="submission" date="2015-06" db="UniProtKB">
        <authorList>
            <consortium name="EnsemblMetazoa"/>
        </authorList>
    </citation>
    <scope>IDENTIFICATION</scope>
</reference>
<dbReference type="EMBL" id="KB096457">
    <property type="protein sequence ID" value="ESO04642.1"/>
    <property type="molecule type" value="Genomic_DNA"/>
</dbReference>
<keyword evidence="4" id="KW-0802">TPR repeat</keyword>
<dbReference type="InterPro" id="IPR011990">
    <property type="entry name" value="TPR-like_helical_dom_sf"/>
</dbReference>
<dbReference type="GO" id="GO:0005737">
    <property type="term" value="C:cytoplasm"/>
    <property type="evidence" value="ECO:0007669"/>
    <property type="project" value="UniProtKB-SubCell"/>
</dbReference>
<evidence type="ECO:0000256" key="1">
    <source>
        <dbReference type="ARBA" id="ARBA00004496"/>
    </source>
</evidence>
<dbReference type="KEGG" id="hro:HELRODRAFT_78931"/>
<evidence type="ECO:0000256" key="3">
    <source>
        <dbReference type="ARBA" id="ARBA00022737"/>
    </source>
</evidence>
<accession>T1G3H4</accession>
<evidence type="ECO:0000256" key="6">
    <source>
        <dbReference type="ARBA" id="ARBA00039954"/>
    </source>
</evidence>
<dbReference type="SUPFAM" id="SSF81901">
    <property type="entry name" value="HCP-like"/>
    <property type="match status" value="1"/>
</dbReference>
<evidence type="ECO:0000313" key="8">
    <source>
        <dbReference type="EnsemblMetazoa" id="HelroP78931"/>
    </source>
</evidence>
<reference evidence="7 9" key="2">
    <citation type="journal article" date="2013" name="Nature">
        <title>Insights into bilaterian evolution from three spiralian genomes.</title>
        <authorList>
            <person name="Simakov O."/>
            <person name="Marletaz F."/>
            <person name="Cho S.J."/>
            <person name="Edsinger-Gonzales E."/>
            <person name="Havlak P."/>
            <person name="Hellsten U."/>
            <person name="Kuo D.H."/>
            <person name="Larsson T."/>
            <person name="Lv J."/>
            <person name="Arendt D."/>
            <person name="Savage R."/>
            <person name="Osoegawa K."/>
            <person name="de Jong P."/>
            <person name="Grimwood J."/>
            <person name="Chapman J.A."/>
            <person name="Shapiro H."/>
            <person name="Aerts A."/>
            <person name="Otillar R.P."/>
            <person name="Terry A.Y."/>
            <person name="Boore J.L."/>
            <person name="Grigoriev I.V."/>
            <person name="Lindberg D.R."/>
            <person name="Seaver E.C."/>
            <person name="Weisblat D.A."/>
            <person name="Putnam N.H."/>
            <person name="Rokhsar D.S."/>
        </authorList>
    </citation>
    <scope>NUCLEOTIDE SEQUENCE</scope>
</reference>
<dbReference type="InterPro" id="IPR006597">
    <property type="entry name" value="Sel1-like"/>
</dbReference>
<comment type="subcellular location">
    <subcellularLocation>
        <location evidence="1">Cytoplasm</location>
    </subcellularLocation>
</comment>
<dbReference type="OMA" id="TDHYTHA"/>
<dbReference type="Proteomes" id="UP000015101">
    <property type="component" value="Unassembled WGS sequence"/>
</dbReference>
<sequence>MLNVDDDYSLFLLGQYFYEQKEFEKAYHYFEIMANRNNFQSKYQAAVMCYDGLGTTLNQSKGFEMINELATSTDPKARNLYQAAAVNVGRAYFYGAGTIRSEELAEKFWKLAADGEEQTGACTLAQTTLGLFYSLPDHQNFEMAFHYHDLASKKGSLESIGALGTMYLHGMGVKENEEKGYQYLKEASTKGNLYAKGNLINYYYLRMLYTKAGELATTMVDITDIASASKETGCLEYFIKIGISMGCFFYARCLTLGRGVQMNETLARHYYSRVSELPISVKRL</sequence>
<protein>
    <recommendedName>
        <fullName evidence="6">LRP2-binding protein</fullName>
    </recommendedName>
</protein>
<comment type="function">
    <text evidence="5">May act as an adapter that regulates LRP2 function.</text>
</comment>
<dbReference type="HOGENOM" id="CLU_068264_0_0_1"/>
<dbReference type="STRING" id="6412.T1G3H4"/>
<evidence type="ECO:0000256" key="2">
    <source>
        <dbReference type="ARBA" id="ARBA00022490"/>
    </source>
</evidence>
<organism evidence="8 9">
    <name type="scientific">Helobdella robusta</name>
    <name type="common">Californian leech</name>
    <dbReference type="NCBI Taxonomy" id="6412"/>
    <lineage>
        <taxon>Eukaryota</taxon>
        <taxon>Metazoa</taxon>
        <taxon>Spiralia</taxon>
        <taxon>Lophotrochozoa</taxon>
        <taxon>Annelida</taxon>
        <taxon>Clitellata</taxon>
        <taxon>Hirudinea</taxon>
        <taxon>Rhynchobdellida</taxon>
        <taxon>Glossiphoniidae</taxon>
        <taxon>Helobdella</taxon>
    </lineage>
</organism>
<proteinExistence type="predicted"/>
<gene>
    <name evidence="8" type="primary">20215622</name>
    <name evidence="7" type="ORF">HELRODRAFT_78931</name>
</gene>
<dbReference type="InterPro" id="IPR052323">
    <property type="entry name" value="LRP2-binding"/>
</dbReference>
<name>T1G3H4_HELRO</name>
<dbReference type="RefSeq" id="XP_009017221.1">
    <property type="nucleotide sequence ID" value="XM_009018973.1"/>
</dbReference>
<reference evidence="9" key="1">
    <citation type="submission" date="2012-12" db="EMBL/GenBank/DDBJ databases">
        <authorList>
            <person name="Hellsten U."/>
            <person name="Grimwood J."/>
            <person name="Chapman J.A."/>
            <person name="Shapiro H."/>
            <person name="Aerts A."/>
            <person name="Otillar R.P."/>
            <person name="Terry A.Y."/>
            <person name="Boore J.L."/>
            <person name="Simakov O."/>
            <person name="Marletaz F."/>
            <person name="Cho S.-J."/>
            <person name="Edsinger-Gonzales E."/>
            <person name="Havlak P."/>
            <person name="Kuo D.-H."/>
            <person name="Larsson T."/>
            <person name="Lv J."/>
            <person name="Arendt D."/>
            <person name="Savage R."/>
            <person name="Osoegawa K."/>
            <person name="de Jong P."/>
            <person name="Lindberg D.R."/>
            <person name="Seaver E.C."/>
            <person name="Weisblat D.A."/>
            <person name="Putnam N.H."/>
            <person name="Grigoriev I.V."/>
            <person name="Rokhsar D.S."/>
        </authorList>
    </citation>
    <scope>NUCLEOTIDE SEQUENCE</scope>
</reference>
<dbReference type="OrthoDB" id="2384430at2759"/>
<dbReference type="Pfam" id="PF08238">
    <property type="entry name" value="Sel1"/>
    <property type="match status" value="6"/>
</dbReference>
<evidence type="ECO:0000313" key="7">
    <source>
        <dbReference type="EMBL" id="ESO04642.1"/>
    </source>
</evidence>
<dbReference type="SMART" id="SM00671">
    <property type="entry name" value="SEL1"/>
    <property type="match status" value="6"/>
</dbReference>
<dbReference type="PANTHER" id="PTHR44554:SF1">
    <property type="entry name" value="LRP2-BINDING PROTEIN"/>
    <property type="match status" value="1"/>
</dbReference>
<dbReference type="PANTHER" id="PTHR44554">
    <property type="entry name" value="LRP2-BINDING PROTEIN"/>
    <property type="match status" value="1"/>
</dbReference>
<evidence type="ECO:0000256" key="5">
    <source>
        <dbReference type="ARBA" id="ARBA00037614"/>
    </source>
</evidence>
<dbReference type="InParanoid" id="T1G3H4"/>
<keyword evidence="3" id="KW-0677">Repeat</keyword>
<dbReference type="EnsemblMetazoa" id="HelroT78931">
    <property type="protein sequence ID" value="HelroP78931"/>
    <property type="gene ID" value="HelroG78931"/>
</dbReference>
<evidence type="ECO:0000256" key="4">
    <source>
        <dbReference type="ARBA" id="ARBA00022803"/>
    </source>
</evidence>
<dbReference type="AlphaFoldDB" id="T1G3H4"/>
<dbReference type="eggNOG" id="KOG1550">
    <property type="taxonomic scope" value="Eukaryota"/>
</dbReference>
<dbReference type="Gene3D" id="1.25.40.10">
    <property type="entry name" value="Tetratricopeptide repeat domain"/>
    <property type="match status" value="1"/>
</dbReference>
<keyword evidence="9" id="KW-1185">Reference proteome</keyword>
<dbReference type="CTD" id="20215622"/>
<evidence type="ECO:0000313" key="9">
    <source>
        <dbReference type="Proteomes" id="UP000015101"/>
    </source>
</evidence>